<dbReference type="EMBL" id="CAJVCH010529829">
    <property type="protein sequence ID" value="CAG7823537.1"/>
    <property type="molecule type" value="Genomic_DNA"/>
</dbReference>
<sequence length="97" mass="10777">MGDNLKTKYSIDPECIPPCKWWQEESERCGPIFHYRIPFDSNNPQTTDQRDTVQKCPSAPPGSAKPGLIWNPEKVTCDKPSNVLGCVGILPESSDSV</sequence>
<comment type="caution">
    <text evidence="2">The sequence shown here is derived from an EMBL/GenBank/DDBJ whole genome shotgun (WGS) entry which is preliminary data.</text>
</comment>
<dbReference type="AlphaFoldDB" id="A0A8J2L0M8"/>
<evidence type="ECO:0000313" key="2">
    <source>
        <dbReference type="EMBL" id="CAG7823537.1"/>
    </source>
</evidence>
<proteinExistence type="predicted"/>
<name>A0A8J2L0M8_9HEXA</name>
<dbReference type="Proteomes" id="UP000708208">
    <property type="component" value="Unassembled WGS sequence"/>
</dbReference>
<keyword evidence="3" id="KW-1185">Reference proteome</keyword>
<evidence type="ECO:0000313" key="3">
    <source>
        <dbReference type="Proteomes" id="UP000708208"/>
    </source>
</evidence>
<feature type="region of interest" description="Disordered" evidence="1">
    <location>
        <begin position="41"/>
        <end position="71"/>
    </location>
</feature>
<reference evidence="2" key="1">
    <citation type="submission" date="2021-06" db="EMBL/GenBank/DDBJ databases">
        <authorList>
            <person name="Hodson N. C."/>
            <person name="Mongue J. A."/>
            <person name="Jaron S. K."/>
        </authorList>
    </citation>
    <scope>NUCLEOTIDE SEQUENCE</scope>
</reference>
<gene>
    <name evidence="2" type="ORF">AFUS01_LOCUS33749</name>
</gene>
<accession>A0A8J2L0M8</accession>
<organism evidence="2 3">
    <name type="scientific">Allacma fusca</name>
    <dbReference type="NCBI Taxonomy" id="39272"/>
    <lineage>
        <taxon>Eukaryota</taxon>
        <taxon>Metazoa</taxon>
        <taxon>Ecdysozoa</taxon>
        <taxon>Arthropoda</taxon>
        <taxon>Hexapoda</taxon>
        <taxon>Collembola</taxon>
        <taxon>Symphypleona</taxon>
        <taxon>Sminthuridae</taxon>
        <taxon>Allacma</taxon>
    </lineage>
</organism>
<protein>
    <submittedName>
        <fullName evidence="2">Uncharacterized protein</fullName>
    </submittedName>
</protein>
<evidence type="ECO:0000256" key="1">
    <source>
        <dbReference type="SAM" id="MobiDB-lite"/>
    </source>
</evidence>